<reference evidence="2 3" key="1">
    <citation type="submission" date="2020-08" db="EMBL/GenBank/DDBJ databases">
        <title>Sequencing the genomes of 1000 actinobacteria strains.</title>
        <authorList>
            <person name="Klenk H.-P."/>
        </authorList>
    </citation>
    <scope>NUCLEOTIDE SEQUENCE [LARGE SCALE GENOMIC DNA]</scope>
    <source>
        <strain evidence="2 3">DSM 20146</strain>
    </source>
</reference>
<dbReference type="EMBL" id="JACHVP010000003">
    <property type="protein sequence ID" value="MBB2968367.1"/>
    <property type="molecule type" value="Genomic_DNA"/>
</dbReference>
<dbReference type="InterPro" id="IPR000073">
    <property type="entry name" value="AB_hydrolase_1"/>
</dbReference>
<proteinExistence type="predicted"/>
<evidence type="ECO:0000259" key="1">
    <source>
        <dbReference type="Pfam" id="PF00561"/>
    </source>
</evidence>
<gene>
    <name evidence="2" type="ORF">FHX33_003137</name>
</gene>
<comment type="caution">
    <text evidence="2">The sequence shown here is derived from an EMBL/GenBank/DDBJ whole genome shotgun (WGS) entry which is preliminary data.</text>
</comment>
<sequence>MTRPATIAATPYGPASAPPLVFLRGLPAVPRAPRGIDAFTERLSLRGTDGHRVYALGRPDTLAGAVTMPEIADLYARTLRRRFGAPVPMVATSTGASIALQLAVDHPDLVSALVIVSGAGRLGDEGRLLQRRYADQVEAGDRRADAELALATLDFLGAGPMLRAVAPFLTPPEDVGTLVPLVRAEDGFDIVDRADRITAPTLFHSGDHDAFYPQEVVRATADRIPDSRVVVHRGCAHGEVVLRPGYGASVRGFLRRHR</sequence>
<dbReference type="InterPro" id="IPR029058">
    <property type="entry name" value="AB_hydrolase_fold"/>
</dbReference>
<evidence type="ECO:0000313" key="2">
    <source>
        <dbReference type="EMBL" id="MBB2968367.1"/>
    </source>
</evidence>
<dbReference type="RefSeq" id="WP_021760251.1">
    <property type="nucleotide sequence ID" value="NZ_JACHVP010000003.1"/>
</dbReference>
<name>A0A7W4UY79_LEIAQ</name>
<dbReference type="Pfam" id="PF00561">
    <property type="entry name" value="Abhydrolase_1"/>
    <property type="match status" value="1"/>
</dbReference>
<dbReference type="SUPFAM" id="SSF53474">
    <property type="entry name" value="alpha/beta-Hydrolases"/>
    <property type="match status" value="1"/>
</dbReference>
<dbReference type="Proteomes" id="UP000538196">
    <property type="component" value="Unassembled WGS sequence"/>
</dbReference>
<dbReference type="GO" id="GO:0003824">
    <property type="term" value="F:catalytic activity"/>
    <property type="evidence" value="ECO:0007669"/>
    <property type="project" value="UniProtKB-ARBA"/>
</dbReference>
<evidence type="ECO:0000313" key="3">
    <source>
        <dbReference type="Proteomes" id="UP000538196"/>
    </source>
</evidence>
<feature type="domain" description="AB hydrolase-1" evidence="1">
    <location>
        <begin position="50"/>
        <end position="237"/>
    </location>
</feature>
<protein>
    <submittedName>
        <fullName evidence="2">Pimeloyl-ACP methyl ester carboxylesterase</fullName>
    </submittedName>
</protein>
<dbReference type="AlphaFoldDB" id="A0A7W4UY79"/>
<dbReference type="Gene3D" id="3.40.50.1820">
    <property type="entry name" value="alpha/beta hydrolase"/>
    <property type="match status" value="1"/>
</dbReference>
<organism evidence="2 3">
    <name type="scientific">Leifsonia aquatica</name>
    <name type="common">Corynebacterium aquaticum</name>
    <dbReference type="NCBI Taxonomy" id="144185"/>
    <lineage>
        <taxon>Bacteria</taxon>
        <taxon>Bacillati</taxon>
        <taxon>Actinomycetota</taxon>
        <taxon>Actinomycetes</taxon>
        <taxon>Micrococcales</taxon>
        <taxon>Microbacteriaceae</taxon>
        <taxon>Leifsonia</taxon>
    </lineage>
</organism>
<keyword evidence="3" id="KW-1185">Reference proteome</keyword>
<accession>A0A7W4UY79</accession>